<protein>
    <recommendedName>
        <fullName evidence="2">RGS domain-containing protein</fullName>
    </recommendedName>
</protein>
<name>A0A0F9NVP3_9ZZZZ</name>
<dbReference type="EMBL" id="LAZR01006332">
    <property type="protein sequence ID" value="KKM92940.1"/>
    <property type="molecule type" value="Genomic_DNA"/>
</dbReference>
<dbReference type="AlphaFoldDB" id="A0A0F9NVP3"/>
<organism evidence="1">
    <name type="scientific">marine sediment metagenome</name>
    <dbReference type="NCBI Taxonomy" id="412755"/>
    <lineage>
        <taxon>unclassified sequences</taxon>
        <taxon>metagenomes</taxon>
        <taxon>ecological metagenomes</taxon>
    </lineage>
</organism>
<comment type="caution">
    <text evidence="1">The sequence shown here is derived from an EMBL/GenBank/DDBJ whole genome shotgun (WGS) entry which is preliminary data.</text>
</comment>
<sequence length="90" mass="10772">MTKNKTKKSFIHYLKFILKKDPEGFEQSDTLLNTSEIEFLEKFSTGNENLKAIFSIYENKRYLDKGKYEEFLSLKAEMMLYYITRDNPHS</sequence>
<accession>A0A0F9NVP3</accession>
<reference evidence="1" key="1">
    <citation type="journal article" date="2015" name="Nature">
        <title>Complex archaea that bridge the gap between prokaryotes and eukaryotes.</title>
        <authorList>
            <person name="Spang A."/>
            <person name="Saw J.H."/>
            <person name="Jorgensen S.L."/>
            <person name="Zaremba-Niedzwiedzka K."/>
            <person name="Martijn J."/>
            <person name="Lind A.E."/>
            <person name="van Eijk R."/>
            <person name="Schleper C."/>
            <person name="Guy L."/>
            <person name="Ettema T.J."/>
        </authorList>
    </citation>
    <scope>NUCLEOTIDE SEQUENCE</scope>
</reference>
<evidence type="ECO:0008006" key="2">
    <source>
        <dbReference type="Google" id="ProtNLM"/>
    </source>
</evidence>
<gene>
    <name evidence="1" type="ORF">LCGC14_1213420</name>
</gene>
<proteinExistence type="predicted"/>
<evidence type="ECO:0000313" key="1">
    <source>
        <dbReference type="EMBL" id="KKM92940.1"/>
    </source>
</evidence>